<evidence type="ECO:0000313" key="2">
    <source>
        <dbReference type="EMBL" id="KAK2960886.1"/>
    </source>
</evidence>
<comment type="caution">
    <text evidence="2">The sequence shown here is derived from an EMBL/GenBank/DDBJ whole genome shotgun (WGS) entry which is preliminary data.</text>
</comment>
<organism evidence="2 3">
    <name type="scientific">Blattamonas nauphoetae</name>
    <dbReference type="NCBI Taxonomy" id="2049346"/>
    <lineage>
        <taxon>Eukaryota</taxon>
        <taxon>Metamonada</taxon>
        <taxon>Preaxostyla</taxon>
        <taxon>Oxymonadida</taxon>
        <taxon>Blattamonas</taxon>
    </lineage>
</organism>
<gene>
    <name evidence="2" type="ORF">BLNAU_4283</name>
</gene>
<name>A0ABQ9YAU8_9EUKA</name>
<dbReference type="Proteomes" id="UP001281761">
    <property type="component" value="Unassembled WGS sequence"/>
</dbReference>
<evidence type="ECO:0000313" key="3">
    <source>
        <dbReference type="Proteomes" id="UP001281761"/>
    </source>
</evidence>
<sequence length="68" mass="8531">MIRKLLEEECEPTLDCRFCRWFCSTTYKRERHEKPCKQNPTTEKFKLNKQRKKKYEEDEHKKAKKNHK</sequence>
<feature type="region of interest" description="Disordered" evidence="1">
    <location>
        <begin position="31"/>
        <end position="68"/>
    </location>
</feature>
<proteinExistence type="predicted"/>
<accession>A0ABQ9YAU8</accession>
<reference evidence="2 3" key="1">
    <citation type="journal article" date="2022" name="bioRxiv">
        <title>Genomics of Preaxostyla Flagellates Illuminates Evolutionary Transitions and the Path Towards Mitochondrial Loss.</title>
        <authorList>
            <person name="Novak L.V.F."/>
            <person name="Treitli S.C."/>
            <person name="Pyrih J."/>
            <person name="Halakuc P."/>
            <person name="Pipaliya S.V."/>
            <person name="Vacek V."/>
            <person name="Brzon O."/>
            <person name="Soukal P."/>
            <person name="Eme L."/>
            <person name="Dacks J.B."/>
            <person name="Karnkowska A."/>
            <person name="Elias M."/>
            <person name="Hampl V."/>
        </authorList>
    </citation>
    <scope>NUCLEOTIDE SEQUENCE [LARGE SCALE GENOMIC DNA]</scope>
    <source>
        <strain evidence="2">NAU3</strain>
        <tissue evidence="2">Gut</tissue>
    </source>
</reference>
<protein>
    <submittedName>
        <fullName evidence="2">Uncharacterized protein</fullName>
    </submittedName>
</protein>
<evidence type="ECO:0000256" key="1">
    <source>
        <dbReference type="SAM" id="MobiDB-lite"/>
    </source>
</evidence>
<dbReference type="EMBL" id="JARBJD010000020">
    <property type="protein sequence ID" value="KAK2960886.1"/>
    <property type="molecule type" value="Genomic_DNA"/>
</dbReference>
<keyword evidence="3" id="KW-1185">Reference proteome</keyword>